<dbReference type="CDD" id="cd04301">
    <property type="entry name" value="NAT_SF"/>
    <property type="match status" value="1"/>
</dbReference>
<dbReference type="PIRSF" id="PIRSF037663">
    <property type="entry name" value="Acetyltransf_GNAT_prd"/>
    <property type="match status" value="1"/>
</dbReference>
<accession>A0A3M8DC38</accession>
<feature type="domain" description="N-acetyltransferase" evidence="1">
    <location>
        <begin position="1"/>
        <end position="145"/>
    </location>
</feature>
<dbReference type="PROSITE" id="PS51186">
    <property type="entry name" value="GNAT"/>
    <property type="match status" value="1"/>
</dbReference>
<evidence type="ECO:0000313" key="3">
    <source>
        <dbReference type="Proteomes" id="UP000281915"/>
    </source>
</evidence>
<dbReference type="FunFam" id="3.40.630.30:FF:000133">
    <property type="entry name" value="Acetyltransferase, GNAT family"/>
    <property type="match status" value="1"/>
</dbReference>
<evidence type="ECO:0000259" key="1">
    <source>
        <dbReference type="PROSITE" id="PS51186"/>
    </source>
</evidence>
<keyword evidence="2" id="KW-0808">Transferase</keyword>
<comment type="caution">
    <text evidence="2">The sequence shown here is derived from an EMBL/GenBank/DDBJ whole genome shotgun (WGS) entry which is preliminary data.</text>
</comment>
<dbReference type="Gene3D" id="3.40.630.30">
    <property type="match status" value="1"/>
</dbReference>
<dbReference type="SUPFAM" id="SSF55729">
    <property type="entry name" value="Acyl-CoA N-acyltransferases (Nat)"/>
    <property type="match status" value="1"/>
</dbReference>
<dbReference type="Pfam" id="PF00583">
    <property type="entry name" value="Acetyltransf_1"/>
    <property type="match status" value="1"/>
</dbReference>
<dbReference type="RefSeq" id="WP_122912056.1">
    <property type="nucleotide sequence ID" value="NZ_RHHT01000003.1"/>
</dbReference>
<dbReference type="InterPro" id="IPR016181">
    <property type="entry name" value="Acyl_CoA_acyltransferase"/>
</dbReference>
<gene>
    <name evidence="2" type="ORF">EDM58_03170</name>
</gene>
<sequence>MNIRSVKSSDYDIISPIIDEWWGGRPMADKLPKLFFVHFTTTSFIAELDGKMVGFLIGFSSPSHADEGYIHFVGVHPDYRKHHIGRELYHRFFAVMRENGRSIVRAVTSPVNKGSIAYHTKMGFEIEKGDKEVDGISVFADYDGPNQDRVLFVKTLHGDYGA</sequence>
<evidence type="ECO:0000313" key="2">
    <source>
        <dbReference type="EMBL" id="RNB85546.1"/>
    </source>
</evidence>
<dbReference type="PANTHER" id="PTHR43072:SF36">
    <property type="entry name" value="RIBOSOMAL-PROTEIN-ALANINE ACETYLTRANSFERASE"/>
    <property type="match status" value="1"/>
</dbReference>
<dbReference type="Proteomes" id="UP000281915">
    <property type="component" value="Unassembled WGS sequence"/>
</dbReference>
<dbReference type="EMBL" id="RHHT01000003">
    <property type="protein sequence ID" value="RNB85546.1"/>
    <property type="molecule type" value="Genomic_DNA"/>
</dbReference>
<dbReference type="GO" id="GO:0016747">
    <property type="term" value="F:acyltransferase activity, transferring groups other than amino-acyl groups"/>
    <property type="evidence" value="ECO:0007669"/>
    <property type="project" value="InterPro"/>
</dbReference>
<reference evidence="2 3" key="1">
    <citation type="submission" date="2018-10" db="EMBL/GenBank/DDBJ databases">
        <title>Phylogenomics of Brevibacillus.</title>
        <authorList>
            <person name="Dunlap C."/>
        </authorList>
    </citation>
    <scope>NUCLEOTIDE SEQUENCE [LARGE SCALE GENOMIC DNA]</scope>
    <source>
        <strain evidence="2 3">JCM 15085</strain>
    </source>
</reference>
<proteinExistence type="predicted"/>
<protein>
    <submittedName>
        <fullName evidence="2">GNAT family N-acetyltransferase</fullName>
    </submittedName>
</protein>
<organism evidence="2 3">
    <name type="scientific">Brevibacillus panacihumi</name>
    <dbReference type="NCBI Taxonomy" id="497735"/>
    <lineage>
        <taxon>Bacteria</taxon>
        <taxon>Bacillati</taxon>
        <taxon>Bacillota</taxon>
        <taxon>Bacilli</taxon>
        <taxon>Bacillales</taxon>
        <taxon>Paenibacillaceae</taxon>
        <taxon>Brevibacillus</taxon>
    </lineage>
</organism>
<dbReference type="PANTHER" id="PTHR43072">
    <property type="entry name" value="N-ACETYLTRANSFERASE"/>
    <property type="match status" value="1"/>
</dbReference>
<dbReference type="InterPro" id="IPR017255">
    <property type="entry name" value="AcTrfase_GNAT_prd"/>
</dbReference>
<dbReference type="InterPro" id="IPR000182">
    <property type="entry name" value="GNAT_dom"/>
</dbReference>
<dbReference type="AlphaFoldDB" id="A0A3M8DC38"/>
<name>A0A3M8DC38_9BACL</name>